<organism evidence="1 2">
    <name type="scientific">Neisseria dumasiana</name>
    <dbReference type="NCBI Taxonomy" id="1931275"/>
    <lineage>
        <taxon>Bacteria</taxon>
        <taxon>Pseudomonadati</taxon>
        <taxon>Pseudomonadota</taxon>
        <taxon>Betaproteobacteria</taxon>
        <taxon>Neisseriales</taxon>
        <taxon>Neisseriaceae</taxon>
        <taxon>Neisseria</taxon>
    </lineage>
</organism>
<proteinExistence type="predicted"/>
<sequence length="105" mass="11575">MAGGQRTTQKCAEHRGFAKLSNCLCRLMGIVFQTAFVQILCFFNSKAGKSVIFVARFVKLGMFCHKIPENQPCQTIAVAKTAKQPRLECKPSITPFKTDFSAKGA</sequence>
<evidence type="ECO:0000313" key="1">
    <source>
        <dbReference type="EMBL" id="OSI16562.1"/>
    </source>
</evidence>
<reference evidence="2" key="1">
    <citation type="submission" date="2017-01" db="EMBL/GenBank/DDBJ databases">
        <authorList>
            <person name="Mah S.A."/>
            <person name="Swanson W.J."/>
            <person name="Moy G.W."/>
            <person name="Vacquier V.D."/>
        </authorList>
    </citation>
    <scope>NUCLEOTIDE SEQUENCE [LARGE SCALE GENOMIC DNA]</scope>
    <source>
        <strain evidence="2">124861</strain>
    </source>
</reference>
<protein>
    <submittedName>
        <fullName evidence="1">Uncharacterized protein</fullName>
    </submittedName>
</protein>
<accession>A0A1X3DA14</accession>
<dbReference type="RefSeq" id="WP_085360672.1">
    <property type="nucleotide sequence ID" value="NZ_MTAB01000040.1"/>
</dbReference>
<comment type="caution">
    <text evidence="1">The sequence shown here is derived from an EMBL/GenBank/DDBJ whole genome shotgun (WGS) entry which is preliminary data.</text>
</comment>
<gene>
    <name evidence="1" type="ORF">BV912_11495</name>
</gene>
<dbReference type="Proteomes" id="UP000193303">
    <property type="component" value="Unassembled WGS sequence"/>
</dbReference>
<dbReference type="AlphaFoldDB" id="A0A1X3DA14"/>
<dbReference type="EMBL" id="MTAB01000040">
    <property type="protein sequence ID" value="OSI16562.1"/>
    <property type="molecule type" value="Genomic_DNA"/>
</dbReference>
<evidence type="ECO:0000313" key="2">
    <source>
        <dbReference type="Proteomes" id="UP000193303"/>
    </source>
</evidence>
<name>A0A1X3DA14_9NEIS</name>